<dbReference type="SUPFAM" id="SSF111283">
    <property type="entry name" value="Putative modulator of DNA gyrase, PmbA/TldD"/>
    <property type="match status" value="1"/>
</dbReference>
<evidence type="ECO:0000313" key="9">
    <source>
        <dbReference type="Proteomes" id="UP000034471"/>
    </source>
</evidence>
<comment type="similarity">
    <text evidence="1">Belongs to the peptidase U62 family.</text>
</comment>
<feature type="domain" description="Metalloprotease TldD/E C-terminal" evidence="6">
    <location>
        <begin position="231"/>
        <end position="478"/>
    </location>
</feature>
<gene>
    <name evidence="8" type="ORF">US54_C0041G0004</name>
</gene>
<keyword evidence="2" id="KW-0645">Protease</keyword>
<name>A0A0G0H4Y2_9BACT</name>
<dbReference type="Pfam" id="PF19289">
    <property type="entry name" value="PmbA_TldD_3rd"/>
    <property type="match status" value="1"/>
</dbReference>
<dbReference type="InterPro" id="IPR002510">
    <property type="entry name" value="Metalloprtase-TldD/E_N"/>
</dbReference>
<keyword evidence="4" id="KW-0482">Metalloprotease</keyword>
<dbReference type="AlphaFoldDB" id="A0A0G0H4Y2"/>
<dbReference type="GO" id="GO:0005829">
    <property type="term" value="C:cytosol"/>
    <property type="evidence" value="ECO:0007669"/>
    <property type="project" value="TreeGrafter"/>
</dbReference>
<accession>A0A0G0H4Y2</accession>
<dbReference type="InterPro" id="IPR045570">
    <property type="entry name" value="Metalloprtase-TldD/E_cen_dom"/>
</dbReference>
<reference evidence="8 9" key="1">
    <citation type="journal article" date="2015" name="Nature">
        <title>rRNA introns, odd ribosomes, and small enigmatic genomes across a large radiation of phyla.</title>
        <authorList>
            <person name="Brown C.T."/>
            <person name="Hug L.A."/>
            <person name="Thomas B.C."/>
            <person name="Sharon I."/>
            <person name="Castelle C.J."/>
            <person name="Singh A."/>
            <person name="Wilkins M.J."/>
            <person name="Williams K.H."/>
            <person name="Banfield J.F."/>
        </authorList>
    </citation>
    <scope>NUCLEOTIDE SEQUENCE [LARGE SCALE GENOMIC DNA]</scope>
</reference>
<proteinExistence type="inferred from homology"/>
<dbReference type="PATRIC" id="fig|1618481.3.peg.761"/>
<dbReference type="InterPro" id="IPR036059">
    <property type="entry name" value="TldD/PmbA_sf"/>
</dbReference>
<dbReference type="PANTHER" id="PTHR30624:SF10">
    <property type="entry name" value="CONSERVED PROTEIN"/>
    <property type="match status" value="1"/>
</dbReference>
<dbReference type="Proteomes" id="UP000034471">
    <property type="component" value="Unassembled WGS sequence"/>
</dbReference>
<protein>
    <submittedName>
        <fullName evidence="8">TldD/PmbA family protein</fullName>
    </submittedName>
</protein>
<dbReference type="GO" id="GO:0008237">
    <property type="term" value="F:metallopeptidase activity"/>
    <property type="evidence" value="ECO:0007669"/>
    <property type="project" value="UniProtKB-KW"/>
</dbReference>
<dbReference type="InterPro" id="IPR035068">
    <property type="entry name" value="TldD/PmbA_N"/>
</dbReference>
<dbReference type="InterPro" id="IPR051463">
    <property type="entry name" value="Peptidase_U62_metallo"/>
</dbReference>
<dbReference type="EMBL" id="LBTJ01000041">
    <property type="protein sequence ID" value="KKQ37197.1"/>
    <property type="molecule type" value="Genomic_DNA"/>
</dbReference>
<feature type="domain" description="Metalloprotease TldD/E central" evidence="7">
    <location>
        <begin position="112"/>
        <end position="222"/>
    </location>
</feature>
<keyword evidence="3" id="KW-0378">Hydrolase</keyword>
<evidence type="ECO:0000259" key="6">
    <source>
        <dbReference type="Pfam" id="PF19289"/>
    </source>
</evidence>
<dbReference type="PANTHER" id="PTHR30624">
    <property type="entry name" value="UNCHARACTERIZED PROTEIN TLDD AND PMBA"/>
    <property type="match status" value="1"/>
</dbReference>
<evidence type="ECO:0000313" key="8">
    <source>
        <dbReference type="EMBL" id="KKQ37197.1"/>
    </source>
</evidence>
<dbReference type="InterPro" id="IPR045569">
    <property type="entry name" value="Metalloprtase-TldD/E_C"/>
</dbReference>
<dbReference type="Pfam" id="PF19290">
    <property type="entry name" value="PmbA_TldD_2nd"/>
    <property type="match status" value="1"/>
</dbReference>
<evidence type="ECO:0000259" key="5">
    <source>
        <dbReference type="Pfam" id="PF01523"/>
    </source>
</evidence>
<dbReference type="STRING" id="1618481.US54_C0041G0004"/>
<organism evidence="8 9">
    <name type="scientific">Candidatus Roizmanbacteria bacterium GW2011_GWA2_37_7</name>
    <dbReference type="NCBI Taxonomy" id="1618481"/>
    <lineage>
        <taxon>Bacteria</taxon>
        <taxon>Candidatus Roizmaniibacteriota</taxon>
    </lineage>
</organism>
<evidence type="ECO:0000259" key="7">
    <source>
        <dbReference type="Pfam" id="PF19290"/>
    </source>
</evidence>
<dbReference type="GO" id="GO:0006508">
    <property type="term" value="P:proteolysis"/>
    <property type="evidence" value="ECO:0007669"/>
    <property type="project" value="UniProtKB-KW"/>
</dbReference>
<evidence type="ECO:0000256" key="2">
    <source>
        <dbReference type="ARBA" id="ARBA00022670"/>
    </source>
</evidence>
<sequence length="497" mass="54929">MIKQAENILSKIPSADYADVRIVDQTSEDIATKDGVVEALASSSSIGYNVRILKDGVFGFAASNDMSEHGIDETIKKAIAIVKASAADKTTNVELDQCDPIIDSYKTPRKEDPFSVPMEEKIHILLEADKEQKVSNKVAVTQSSYQANRERKYFVSSIGSKIDQEIIWTGAGIEATAVDGPDLQNRSYPNSFRGQNQTRGFELVRELELAKHAPEIAQQAVDLLTADTCPTGEFDIILDSNQLALQIHESCGHAVELDRVLGYEASYAGTSFLTPDKLFNFQYGSNIVNLTADATIPGGLGTFGYDDEGVPAQRTYLVKNGMFQDYITSRDTVTKLHEINNQYNPPSGGRSNGTVRASSWSRLPMIRMTNINLEPGGEKGTGKAWTLDELIADTEYGIFMSTNRSWSIDDKRYNFQFGTEIAWEIKDGKLGRMLKNPTYQGITPQFWHSCDAICGRPEWTVWGTPNCGKGQPSQVMYTGHGASPARFRKVKVGVVKW</sequence>
<comment type="caution">
    <text evidence="8">The sequence shown here is derived from an EMBL/GenBank/DDBJ whole genome shotgun (WGS) entry which is preliminary data.</text>
</comment>
<dbReference type="FunFam" id="3.30.2290.10:FF:000003">
    <property type="entry name" value="Zinc-dependent protease, TldD/PmbA family"/>
    <property type="match status" value="1"/>
</dbReference>
<feature type="domain" description="Metalloprotease TldD/E N-terminal" evidence="5">
    <location>
        <begin position="18"/>
        <end position="81"/>
    </location>
</feature>
<evidence type="ECO:0000256" key="4">
    <source>
        <dbReference type="ARBA" id="ARBA00023049"/>
    </source>
</evidence>
<evidence type="ECO:0000256" key="3">
    <source>
        <dbReference type="ARBA" id="ARBA00022801"/>
    </source>
</evidence>
<evidence type="ECO:0000256" key="1">
    <source>
        <dbReference type="ARBA" id="ARBA00005836"/>
    </source>
</evidence>
<dbReference type="Gene3D" id="3.30.2290.10">
    <property type="entry name" value="PmbA/TldD superfamily"/>
    <property type="match status" value="1"/>
</dbReference>
<dbReference type="Pfam" id="PF01523">
    <property type="entry name" value="PmbA_TldD_1st"/>
    <property type="match status" value="1"/>
</dbReference>